<organism evidence="2 4">
    <name type="scientific">Glycomyces lechevalierae</name>
    <dbReference type="NCBI Taxonomy" id="256034"/>
    <lineage>
        <taxon>Bacteria</taxon>
        <taxon>Bacillati</taxon>
        <taxon>Actinomycetota</taxon>
        <taxon>Actinomycetes</taxon>
        <taxon>Glycomycetales</taxon>
        <taxon>Glycomycetaceae</taxon>
        <taxon>Glycomyces</taxon>
    </lineage>
</organism>
<name>A0A9X3SWL4_9ACTN</name>
<feature type="transmembrane region" description="Helical" evidence="1">
    <location>
        <begin position="12"/>
        <end position="33"/>
    </location>
</feature>
<keyword evidence="1" id="KW-0472">Membrane</keyword>
<evidence type="ECO:0000313" key="3">
    <source>
        <dbReference type="EMBL" id="MDR7339359.1"/>
    </source>
</evidence>
<keyword evidence="5" id="KW-1185">Reference proteome</keyword>
<feature type="transmembrane region" description="Helical" evidence="1">
    <location>
        <begin position="39"/>
        <end position="59"/>
    </location>
</feature>
<evidence type="ECO:0000256" key="1">
    <source>
        <dbReference type="SAM" id="Phobius"/>
    </source>
</evidence>
<dbReference type="EMBL" id="JAVDYD010000001">
    <property type="protein sequence ID" value="MDR7339359.1"/>
    <property type="molecule type" value="Genomic_DNA"/>
</dbReference>
<accession>A0A9X3SWL4</accession>
<dbReference type="Proteomes" id="UP001145799">
    <property type="component" value="Unassembled WGS sequence"/>
</dbReference>
<evidence type="ECO:0000313" key="5">
    <source>
        <dbReference type="Proteomes" id="UP001183604"/>
    </source>
</evidence>
<dbReference type="Proteomes" id="UP001183604">
    <property type="component" value="Unassembled WGS sequence"/>
</dbReference>
<evidence type="ECO:0000313" key="4">
    <source>
        <dbReference type="Proteomes" id="UP001145799"/>
    </source>
</evidence>
<comment type="caution">
    <text evidence="2">The sequence shown here is derived from an EMBL/GenBank/DDBJ whole genome shotgun (WGS) entry which is preliminary data.</text>
</comment>
<feature type="transmembrane region" description="Helical" evidence="1">
    <location>
        <begin position="123"/>
        <end position="142"/>
    </location>
</feature>
<proteinExistence type="predicted"/>
<dbReference type="EMBL" id="JAPZVQ010000002">
    <property type="protein sequence ID" value="MDA1384211.1"/>
    <property type="molecule type" value="Genomic_DNA"/>
</dbReference>
<keyword evidence="1" id="KW-0812">Transmembrane</keyword>
<gene>
    <name evidence="3" type="ORF">J2S69_003078</name>
    <name evidence="2" type="ORF">O2L01_04385</name>
</gene>
<dbReference type="RefSeq" id="WP_270120640.1">
    <property type="nucleotide sequence ID" value="NZ_BAAAOM010000004.1"/>
</dbReference>
<reference evidence="3 5" key="2">
    <citation type="submission" date="2023-07" db="EMBL/GenBank/DDBJ databases">
        <title>Sequencing the genomes of 1000 actinobacteria strains.</title>
        <authorList>
            <person name="Klenk H.-P."/>
        </authorList>
    </citation>
    <scope>NUCLEOTIDE SEQUENCE [LARGE SCALE GENOMIC DNA]</scope>
    <source>
        <strain evidence="3 5">DSM 44724</strain>
    </source>
</reference>
<evidence type="ECO:0000313" key="2">
    <source>
        <dbReference type="EMBL" id="MDA1384211.1"/>
    </source>
</evidence>
<feature type="transmembrane region" description="Helical" evidence="1">
    <location>
        <begin position="92"/>
        <end position="111"/>
    </location>
</feature>
<protein>
    <submittedName>
        <fullName evidence="2">Uncharacterized protein</fullName>
    </submittedName>
</protein>
<dbReference type="AlphaFoldDB" id="A0A9X3SWL4"/>
<reference evidence="2" key="1">
    <citation type="submission" date="2022-12" db="EMBL/GenBank/DDBJ databases">
        <title>Gycomyces niveus sp.nov., a novel actinomycete isolated from soil in Shouguang.</title>
        <authorList>
            <person name="Yang X."/>
        </authorList>
    </citation>
    <scope>NUCLEOTIDE SEQUENCE</scope>
    <source>
        <strain evidence="2">DSM 44724</strain>
    </source>
</reference>
<keyword evidence="1" id="KW-1133">Transmembrane helix</keyword>
<sequence length="263" mass="29498">MTRVIRRIGPLVLWQYAVCLAILPLYLPIAILVSDEDTWSGWLLPRGVIAALVVAVIVWRRPLLDLIDRAALIEPEVELRRNMRALRVERHFHVFLYACLVSGLLAVFQSLTMVESAGMANGLLAYLLGWHLFLSFPLIAWAKNRDAERPMPPKRAAAPPGLADLWIVPPDEDAEEGPVTVAVETEGIRSLEEVVVAVLGRPVLPAVDGGRRRWSIEVDSAPVGELTQSWHHPRRWPPIEWRASPSTLFKSEQVTFRPVDGPR</sequence>